<dbReference type="Pfam" id="PF22629">
    <property type="entry name" value="ACT_AHAS_ss"/>
    <property type="match status" value="1"/>
</dbReference>
<dbReference type="PANTHER" id="PTHR42789">
    <property type="entry name" value="D-ISOMER SPECIFIC 2-HYDROXYACID DEHYDROGENASE FAMILY PROTEIN (AFU_ORTHOLOGUE AFUA_6G10090)"/>
    <property type="match status" value="1"/>
</dbReference>
<dbReference type="EC" id="1.1.1.399" evidence="4"/>
<dbReference type="InterPro" id="IPR006139">
    <property type="entry name" value="D-isomer_2_OHA_DH_cat_dom"/>
</dbReference>
<comment type="caution">
    <text evidence="16">The sequence shown here is derived from an EMBL/GenBank/DDBJ whole genome shotgun (WGS) entry which is preliminary data.</text>
</comment>
<protein>
    <recommendedName>
        <fullName evidence="6">D-3-phosphoglycerate dehydrogenase</fullName>
        <ecNumber evidence="4">1.1.1.399</ecNumber>
        <ecNumber evidence="5">1.1.1.95</ecNumber>
    </recommendedName>
    <alternativeName>
        <fullName evidence="11">2-oxoglutarate reductase</fullName>
    </alternativeName>
</protein>
<evidence type="ECO:0000256" key="5">
    <source>
        <dbReference type="ARBA" id="ARBA00013143"/>
    </source>
</evidence>
<evidence type="ECO:0000313" key="16">
    <source>
        <dbReference type="EMBL" id="OKL51542.1"/>
    </source>
</evidence>
<dbReference type="GO" id="GO:0047545">
    <property type="term" value="F:(S)-2-hydroxyglutarate dehydrogenase activity"/>
    <property type="evidence" value="ECO:0007669"/>
    <property type="project" value="UniProtKB-ARBA"/>
</dbReference>
<dbReference type="InterPro" id="IPR029752">
    <property type="entry name" value="D-isomer_DH_CS1"/>
</dbReference>
<dbReference type="PROSITE" id="PS51671">
    <property type="entry name" value="ACT"/>
    <property type="match status" value="1"/>
</dbReference>
<dbReference type="InterPro" id="IPR006140">
    <property type="entry name" value="D-isomer_DH_NAD-bd"/>
</dbReference>
<dbReference type="Pfam" id="PF00389">
    <property type="entry name" value="2-Hacid_dh"/>
    <property type="match status" value="1"/>
</dbReference>
<dbReference type="EC" id="1.1.1.95" evidence="5"/>
<comment type="pathway">
    <text evidence="2">Amino-acid biosynthesis; L-serine biosynthesis; L-serine from 3-phospho-D-glycerate: step 1/3.</text>
</comment>
<comment type="catalytic activity">
    <reaction evidence="12">
        <text>(R)-2-hydroxyglutarate + NAD(+) = 2-oxoglutarate + NADH + H(+)</text>
        <dbReference type="Rhea" id="RHEA:49612"/>
        <dbReference type="ChEBI" id="CHEBI:15378"/>
        <dbReference type="ChEBI" id="CHEBI:15801"/>
        <dbReference type="ChEBI" id="CHEBI:16810"/>
        <dbReference type="ChEBI" id="CHEBI:57540"/>
        <dbReference type="ChEBI" id="CHEBI:57945"/>
        <dbReference type="EC" id="1.1.1.399"/>
    </reaction>
</comment>
<evidence type="ECO:0000256" key="7">
    <source>
        <dbReference type="ARBA" id="ARBA00022605"/>
    </source>
</evidence>
<dbReference type="STRING" id="52770.BSZ40_06770"/>
<gene>
    <name evidence="16" type="ORF">BSZ40_06770</name>
</gene>
<evidence type="ECO:0000256" key="4">
    <source>
        <dbReference type="ARBA" id="ARBA00013001"/>
    </source>
</evidence>
<dbReference type="Gene3D" id="3.30.70.260">
    <property type="match status" value="1"/>
</dbReference>
<accession>A0A1Q5PVP2</accession>
<dbReference type="InterPro" id="IPR002912">
    <property type="entry name" value="ACT_dom"/>
</dbReference>
<sequence>MTRILLLENPHPVADEVLASHGYEVVRHAGALDEEELIEALDGIDVVGIRSKTHITERVLAARPGLLAIGAFCIGTNQIALSAAAHQGIAVFNAPYSNTRSVVELALAEIICLTRRLTPKNDALHAGVWDKSADGAHEVRGRTLGIVGYGNIGSQLSVLAEAIGMQVIYYDIVEKLALGNAKAMPSLAALLEQADIVSVHISGSAGTQAVFSDAEFARMRPGSLFINLSRGHLVDYDALHRALDSRHLAGAAADVYPLEPKANGDEFDFPLRGYDNVILTPHIGGSTEEAQHNIGRFVANKLCDFLQAASTDMAVNLPQLTLPPSPTSRYRVAFVHRNTPGVLALVNQTFAEAGANIDGQILGTRGDIGYVCTDIASELPVEAIAAISEMEPTIRLRVLGL</sequence>
<name>A0A1Q5PVP2_9ACTO</name>
<evidence type="ECO:0000259" key="15">
    <source>
        <dbReference type="PROSITE" id="PS51671"/>
    </source>
</evidence>
<evidence type="ECO:0000256" key="1">
    <source>
        <dbReference type="ARBA" id="ARBA00003800"/>
    </source>
</evidence>
<dbReference type="InterPro" id="IPR054480">
    <property type="entry name" value="AHAS_small-like_ACT"/>
</dbReference>
<evidence type="ECO:0000313" key="17">
    <source>
        <dbReference type="Proteomes" id="UP000185612"/>
    </source>
</evidence>
<reference evidence="17" key="1">
    <citation type="submission" date="2016-12" db="EMBL/GenBank/DDBJ databases">
        <authorList>
            <person name="Meng X."/>
        </authorList>
    </citation>
    <scope>NUCLEOTIDE SEQUENCE [LARGE SCALE GENOMIC DNA]</scope>
    <source>
        <strain evidence="17">DSM 20732</strain>
    </source>
</reference>
<keyword evidence="10" id="KW-0718">Serine biosynthesis</keyword>
<dbReference type="Proteomes" id="UP000185612">
    <property type="component" value="Unassembled WGS sequence"/>
</dbReference>
<dbReference type="InterPro" id="IPR050857">
    <property type="entry name" value="D-2-hydroxyacid_DH"/>
</dbReference>
<keyword evidence="8 14" id="KW-0560">Oxidoreductase</keyword>
<dbReference type="RefSeq" id="WP_073824523.1">
    <property type="nucleotide sequence ID" value="NZ_JAUNKL010000016.1"/>
</dbReference>
<evidence type="ECO:0000256" key="9">
    <source>
        <dbReference type="ARBA" id="ARBA00023027"/>
    </source>
</evidence>
<dbReference type="SUPFAM" id="SSF55021">
    <property type="entry name" value="ACT-like"/>
    <property type="match status" value="1"/>
</dbReference>
<comment type="similarity">
    <text evidence="3 14">Belongs to the D-isomer specific 2-hydroxyacid dehydrogenase family.</text>
</comment>
<evidence type="ECO:0000256" key="10">
    <source>
        <dbReference type="ARBA" id="ARBA00023299"/>
    </source>
</evidence>
<feature type="domain" description="ACT" evidence="15">
    <location>
        <begin position="331"/>
        <end position="401"/>
    </location>
</feature>
<keyword evidence="17" id="KW-1185">Reference proteome</keyword>
<evidence type="ECO:0000256" key="6">
    <source>
        <dbReference type="ARBA" id="ARBA00021582"/>
    </source>
</evidence>
<dbReference type="AlphaFoldDB" id="A0A1Q5PVP2"/>
<dbReference type="GO" id="GO:0006564">
    <property type="term" value="P:L-serine biosynthetic process"/>
    <property type="evidence" value="ECO:0007669"/>
    <property type="project" value="UniProtKB-KW"/>
</dbReference>
<dbReference type="CDD" id="cd04901">
    <property type="entry name" value="ACT_3PGDH"/>
    <property type="match status" value="1"/>
</dbReference>
<dbReference type="InterPro" id="IPR036291">
    <property type="entry name" value="NAD(P)-bd_dom_sf"/>
</dbReference>
<comment type="catalytic activity">
    <reaction evidence="13">
        <text>(2R)-3-phosphoglycerate + NAD(+) = 3-phosphooxypyruvate + NADH + H(+)</text>
        <dbReference type="Rhea" id="RHEA:12641"/>
        <dbReference type="ChEBI" id="CHEBI:15378"/>
        <dbReference type="ChEBI" id="CHEBI:18110"/>
        <dbReference type="ChEBI" id="CHEBI:57540"/>
        <dbReference type="ChEBI" id="CHEBI:57945"/>
        <dbReference type="ChEBI" id="CHEBI:58272"/>
        <dbReference type="EC" id="1.1.1.95"/>
    </reaction>
</comment>
<dbReference type="InterPro" id="IPR045865">
    <property type="entry name" value="ACT-like_dom_sf"/>
</dbReference>
<dbReference type="UniPathway" id="UPA00135">
    <property type="reaction ID" value="UER00196"/>
</dbReference>
<dbReference type="GO" id="GO:0051287">
    <property type="term" value="F:NAD binding"/>
    <property type="evidence" value="ECO:0007669"/>
    <property type="project" value="InterPro"/>
</dbReference>
<dbReference type="PROSITE" id="PS00065">
    <property type="entry name" value="D_2_HYDROXYACID_DH_1"/>
    <property type="match status" value="1"/>
</dbReference>
<evidence type="ECO:0000256" key="3">
    <source>
        <dbReference type="ARBA" id="ARBA00005854"/>
    </source>
</evidence>
<dbReference type="OrthoDB" id="9793626at2"/>
<dbReference type="EMBL" id="MQVS01000006">
    <property type="protein sequence ID" value="OKL51542.1"/>
    <property type="molecule type" value="Genomic_DNA"/>
</dbReference>
<evidence type="ECO:0000256" key="14">
    <source>
        <dbReference type="RuleBase" id="RU003719"/>
    </source>
</evidence>
<dbReference type="Pfam" id="PF02826">
    <property type="entry name" value="2-Hacid_dh_C"/>
    <property type="match status" value="1"/>
</dbReference>
<dbReference type="NCBIfam" id="NF008759">
    <property type="entry name" value="PRK11790.1"/>
    <property type="match status" value="1"/>
</dbReference>
<evidence type="ECO:0000256" key="8">
    <source>
        <dbReference type="ARBA" id="ARBA00023002"/>
    </source>
</evidence>
<dbReference type="FunCoup" id="A0A1Q5PVP2">
    <property type="interactions" value="259"/>
</dbReference>
<keyword evidence="7" id="KW-0028">Amino-acid biosynthesis</keyword>
<evidence type="ECO:0000256" key="13">
    <source>
        <dbReference type="ARBA" id="ARBA00048731"/>
    </source>
</evidence>
<dbReference type="PANTHER" id="PTHR42789:SF1">
    <property type="entry name" value="D-ISOMER SPECIFIC 2-HYDROXYACID DEHYDROGENASE FAMILY PROTEIN (AFU_ORTHOLOGUE AFUA_6G10090)"/>
    <property type="match status" value="1"/>
</dbReference>
<dbReference type="SUPFAM" id="SSF52283">
    <property type="entry name" value="Formate/glycerate dehydrogenase catalytic domain-like"/>
    <property type="match status" value="1"/>
</dbReference>
<dbReference type="PROSITE" id="PS00671">
    <property type="entry name" value="D_2_HYDROXYACID_DH_3"/>
    <property type="match status" value="1"/>
</dbReference>
<dbReference type="SUPFAM" id="SSF51735">
    <property type="entry name" value="NAD(P)-binding Rossmann-fold domains"/>
    <property type="match status" value="1"/>
</dbReference>
<evidence type="ECO:0000256" key="11">
    <source>
        <dbReference type="ARBA" id="ARBA00030455"/>
    </source>
</evidence>
<organism evidence="16 17">
    <name type="scientific">Buchananella hordeovulneris</name>
    <dbReference type="NCBI Taxonomy" id="52770"/>
    <lineage>
        <taxon>Bacteria</taxon>
        <taxon>Bacillati</taxon>
        <taxon>Actinomycetota</taxon>
        <taxon>Actinomycetes</taxon>
        <taxon>Actinomycetales</taxon>
        <taxon>Actinomycetaceae</taxon>
        <taxon>Buchananella</taxon>
    </lineage>
</organism>
<proteinExistence type="inferred from homology"/>
<comment type="function">
    <text evidence="1">Catalyzes the reversible oxidation of 3-phospho-D-glycerate to 3-phosphonooxypyruvate, the first step of the phosphorylated L-serine biosynthesis pathway. Also catalyzes the reversible oxidation of 2-hydroxyglutarate to 2-oxoglutarate.</text>
</comment>
<keyword evidence="9" id="KW-0520">NAD</keyword>
<dbReference type="InterPro" id="IPR029753">
    <property type="entry name" value="D-isomer_DH_CS"/>
</dbReference>
<dbReference type="CDD" id="cd12176">
    <property type="entry name" value="PGDH_3"/>
    <property type="match status" value="1"/>
</dbReference>
<dbReference type="FunFam" id="3.40.50.720:FF:000041">
    <property type="entry name" value="D-3-phosphoglycerate dehydrogenase"/>
    <property type="match status" value="1"/>
</dbReference>
<dbReference type="Gene3D" id="3.40.50.720">
    <property type="entry name" value="NAD(P)-binding Rossmann-like Domain"/>
    <property type="match status" value="2"/>
</dbReference>
<evidence type="ECO:0000256" key="12">
    <source>
        <dbReference type="ARBA" id="ARBA00048126"/>
    </source>
</evidence>
<evidence type="ECO:0000256" key="2">
    <source>
        <dbReference type="ARBA" id="ARBA00005216"/>
    </source>
</evidence>
<dbReference type="GO" id="GO:0004617">
    <property type="term" value="F:phosphoglycerate dehydrogenase activity"/>
    <property type="evidence" value="ECO:0007669"/>
    <property type="project" value="UniProtKB-EC"/>
</dbReference>